<evidence type="ECO:0000313" key="1">
    <source>
        <dbReference type="EMBL" id="CAE8615012.1"/>
    </source>
</evidence>
<organism evidence="1 2">
    <name type="scientific">Polarella glacialis</name>
    <name type="common">Dinoflagellate</name>
    <dbReference type="NCBI Taxonomy" id="89957"/>
    <lineage>
        <taxon>Eukaryota</taxon>
        <taxon>Sar</taxon>
        <taxon>Alveolata</taxon>
        <taxon>Dinophyceae</taxon>
        <taxon>Suessiales</taxon>
        <taxon>Suessiaceae</taxon>
        <taxon>Polarella</taxon>
    </lineage>
</organism>
<name>A0A813FR91_POLGL</name>
<reference evidence="1" key="1">
    <citation type="submission" date="2021-02" db="EMBL/GenBank/DDBJ databases">
        <authorList>
            <person name="Dougan E. K."/>
            <person name="Rhodes N."/>
            <person name="Thang M."/>
            <person name="Chan C."/>
        </authorList>
    </citation>
    <scope>NUCLEOTIDE SEQUENCE</scope>
</reference>
<dbReference type="EMBL" id="CAJNNV010025544">
    <property type="protein sequence ID" value="CAE8615012.1"/>
    <property type="molecule type" value="Genomic_DNA"/>
</dbReference>
<protein>
    <submittedName>
        <fullName evidence="1">Uncharacterized protein</fullName>
    </submittedName>
</protein>
<keyword evidence="2" id="KW-1185">Reference proteome</keyword>
<dbReference type="Proteomes" id="UP000654075">
    <property type="component" value="Unassembled WGS sequence"/>
</dbReference>
<sequence>MPQPQVVQEGVLDFQCIIHYPVINGNMAHGVRPCTPLRRQVKLATGIVQITHVSYWDKHLHHACPALHTPCQYAFTSRTTRMTWGGQHKERCGKYLLLSLACERAA</sequence>
<accession>A0A813FR91</accession>
<dbReference type="AlphaFoldDB" id="A0A813FR91"/>
<proteinExistence type="predicted"/>
<evidence type="ECO:0000313" key="2">
    <source>
        <dbReference type="Proteomes" id="UP000654075"/>
    </source>
</evidence>
<gene>
    <name evidence="1" type="ORF">PGLA1383_LOCUS32730</name>
</gene>
<comment type="caution">
    <text evidence="1">The sequence shown here is derived from an EMBL/GenBank/DDBJ whole genome shotgun (WGS) entry which is preliminary data.</text>
</comment>